<comment type="similarity">
    <text evidence="1">Belongs to the V-ATPase F subunit family.</text>
</comment>
<keyword evidence="5" id="KW-1185">Reference proteome</keyword>
<dbReference type="OrthoDB" id="46791at2"/>
<dbReference type="RefSeq" id="WP_124998215.1">
    <property type="nucleotide sequence ID" value="NZ_BHYK01000003.1"/>
</dbReference>
<accession>A0A401UHT7</accession>
<dbReference type="Proteomes" id="UP000287872">
    <property type="component" value="Unassembled WGS sequence"/>
</dbReference>
<evidence type="ECO:0000313" key="5">
    <source>
        <dbReference type="Proteomes" id="UP000287872"/>
    </source>
</evidence>
<dbReference type="Pfam" id="PF01990">
    <property type="entry name" value="ATP-synt_F"/>
    <property type="match status" value="1"/>
</dbReference>
<dbReference type="Gene3D" id="3.40.50.10580">
    <property type="entry name" value="ATPase, V1 complex, subunit F"/>
    <property type="match status" value="1"/>
</dbReference>
<dbReference type="EMBL" id="BHYK01000003">
    <property type="protein sequence ID" value="GCD09118.1"/>
    <property type="molecule type" value="Genomic_DNA"/>
</dbReference>
<name>A0A401UHT7_9CLOT</name>
<evidence type="ECO:0000256" key="1">
    <source>
        <dbReference type="ARBA" id="ARBA00010148"/>
    </source>
</evidence>
<proteinExistence type="inferred from homology"/>
<keyword evidence="2" id="KW-0813">Transport</keyword>
<dbReference type="InterPro" id="IPR036906">
    <property type="entry name" value="ATPase_V1_fsu_sf"/>
</dbReference>
<gene>
    <name evidence="4" type="ORF">Ctaglu_07410</name>
</gene>
<organism evidence="4 5">
    <name type="scientific">Clostridium tagluense</name>
    <dbReference type="NCBI Taxonomy" id="360422"/>
    <lineage>
        <taxon>Bacteria</taxon>
        <taxon>Bacillati</taxon>
        <taxon>Bacillota</taxon>
        <taxon>Clostridia</taxon>
        <taxon>Eubacteriales</taxon>
        <taxon>Clostridiaceae</taxon>
        <taxon>Clostridium</taxon>
    </lineage>
</organism>
<evidence type="ECO:0000256" key="3">
    <source>
        <dbReference type="ARBA" id="ARBA00023065"/>
    </source>
</evidence>
<protein>
    <submittedName>
        <fullName evidence="4">V-type ATP synthase subunit F</fullName>
    </submittedName>
</protein>
<dbReference type="SUPFAM" id="SSF159468">
    <property type="entry name" value="AtpF-like"/>
    <property type="match status" value="1"/>
</dbReference>
<dbReference type="InterPro" id="IPR008218">
    <property type="entry name" value="ATPase_V1-cplx_f_g_su"/>
</dbReference>
<dbReference type="AlphaFoldDB" id="A0A401UHT7"/>
<dbReference type="GO" id="GO:0046961">
    <property type="term" value="F:proton-transporting ATPase activity, rotational mechanism"/>
    <property type="evidence" value="ECO:0007669"/>
    <property type="project" value="InterPro"/>
</dbReference>
<keyword evidence="3" id="KW-0406">Ion transport</keyword>
<reference evidence="4 5" key="1">
    <citation type="submission" date="2018-11" db="EMBL/GenBank/DDBJ databases">
        <title>Genome sequencing and assembly of Clostridium tagluense strain A121.</title>
        <authorList>
            <person name="Murakami T."/>
            <person name="Segawa T."/>
            <person name="Shcherbakova V.A."/>
            <person name="Mori H."/>
            <person name="Yoshimura Y."/>
        </authorList>
    </citation>
    <scope>NUCLEOTIDE SEQUENCE [LARGE SCALE GENOMIC DNA]</scope>
    <source>
        <strain evidence="4 5">A121</strain>
    </source>
</reference>
<sequence length="102" mass="11557">MRSYLISDNIDTFVGMQMAGLEGVVLHEKEEIVKKIEELKKDKSIGIIIITEKIAAKIPDEISRIKLSKERLLLVEIPDRHGWSKGSDAILRYVKEAIGIKL</sequence>
<comment type="caution">
    <text evidence="4">The sequence shown here is derived from an EMBL/GenBank/DDBJ whole genome shotgun (WGS) entry which is preliminary data.</text>
</comment>
<evidence type="ECO:0000313" key="4">
    <source>
        <dbReference type="EMBL" id="GCD09118.1"/>
    </source>
</evidence>
<evidence type="ECO:0000256" key="2">
    <source>
        <dbReference type="ARBA" id="ARBA00022448"/>
    </source>
</evidence>